<proteinExistence type="predicted"/>
<dbReference type="AlphaFoldDB" id="A0A1X7VJX3"/>
<name>A0A1X7VJX3_AMPQE</name>
<reference evidence="2" key="2">
    <citation type="submission" date="2017-05" db="UniProtKB">
        <authorList>
            <consortium name="EnsemblMetazoa"/>
        </authorList>
    </citation>
    <scope>IDENTIFICATION</scope>
</reference>
<dbReference type="EnsemblMetazoa" id="XM_020008813.1">
    <property type="protein sequence ID" value="XP_019864372.1"/>
    <property type="gene ID" value="LOC105316613"/>
</dbReference>
<keyword evidence="3" id="KW-1185">Reference proteome</keyword>
<gene>
    <name evidence="2" type="primary">105316613</name>
</gene>
<accession>A0A1X7VJX3</accession>
<evidence type="ECO:0000313" key="3">
    <source>
        <dbReference type="Proteomes" id="UP000007879"/>
    </source>
</evidence>
<dbReference type="InParanoid" id="A0A1X7VJX3"/>
<sequence length="179" mass="20033">MADANKHTLKFLQEAQNIVPAGSAPFLELGKNLQKFIGNDASLMRKGSFLQNCPFCYSLLLPSLATISTVSRKRLKKSKRHFPVLNIIASTQPASSGQSFVKKQKIKHFIKIHCKVCKRTHLIPFSQKKSLPSSKPCPRTPSSVKSTPNRRRSLDLKSLLRQTTPKTPSTPSLLDFLYT</sequence>
<dbReference type="KEGG" id="aqu:105316613"/>
<protein>
    <submittedName>
        <fullName evidence="2">Uncharacterized protein</fullName>
    </submittedName>
</protein>
<dbReference type="EnsemblMetazoa" id="Aqu2.1.40656_001">
    <property type="protein sequence ID" value="Aqu2.1.40656_001"/>
    <property type="gene ID" value="Aqu2.1.40656"/>
</dbReference>
<dbReference type="Proteomes" id="UP000007879">
    <property type="component" value="Unassembled WGS sequence"/>
</dbReference>
<evidence type="ECO:0000256" key="1">
    <source>
        <dbReference type="SAM" id="MobiDB-lite"/>
    </source>
</evidence>
<reference evidence="3" key="1">
    <citation type="journal article" date="2010" name="Nature">
        <title>The Amphimedon queenslandica genome and the evolution of animal complexity.</title>
        <authorList>
            <person name="Srivastava M."/>
            <person name="Simakov O."/>
            <person name="Chapman J."/>
            <person name="Fahey B."/>
            <person name="Gauthier M.E."/>
            <person name="Mitros T."/>
            <person name="Richards G.S."/>
            <person name="Conaco C."/>
            <person name="Dacre M."/>
            <person name="Hellsten U."/>
            <person name="Larroux C."/>
            <person name="Putnam N.H."/>
            <person name="Stanke M."/>
            <person name="Adamska M."/>
            <person name="Darling A."/>
            <person name="Degnan S.M."/>
            <person name="Oakley T.H."/>
            <person name="Plachetzki D.C."/>
            <person name="Zhai Y."/>
            <person name="Adamski M."/>
            <person name="Calcino A."/>
            <person name="Cummins S.F."/>
            <person name="Goodstein D.M."/>
            <person name="Harris C."/>
            <person name="Jackson D.J."/>
            <person name="Leys S.P."/>
            <person name="Shu S."/>
            <person name="Woodcroft B.J."/>
            <person name="Vervoort M."/>
            <person name="Kosik K.S."/>
            <person name="Manning G."/>
            <person name="Degnan B.M."/>
            <person name="Rokhsar D.S."/>
        </authorList>
    </citation>
    <scope>NUCLEOTIDE SEQUENCE [LARGE SCALE GENOMIC DNA]</scope>
</reference>
<organism evidence="2">
    <name type="scientific">Amphimedon queenslandica</name>
    <name type="common">Sponge</name>
    <dbReference type="NCBI Taxonomy" id="400682"/>
    <lineage>
        <taxon>Eukaryota</taxon>
        <taxon>Metazoa</taxon>
        <taxon>Porifera</taxon>
        <taxon>Demospongiae</taxon>
        <taxon>Heteroscleromorpha</taxon>
        <taxon>Haplosclerida</taxon>
        <taxon>Niphatidae</taxon>
        <taxon>Amphimedon</taxon>
    </lineage>
</organism>
<evidence type="ECO:0000313" key="2">
    <source>
        <dbReference type="EnsemblMetazoa" id="Aqu2.1.40656_001"/>
    </source>
</evidence>
<feature type="region of interest" description="Disordered" evidence="1">
    <location>
        <begin position="128"/>
        <end position="155"/>
    </location>
</feature>